<evidence type="ECO:0000256" key="7">
    <source>
        <dbReference type="ARBA" id="ARBA00022777"/>
    </source>
</evidence>
<dbReference type="RefSeq" id="WP_146583667.1">
    <property type="nucleotide sequence ID" value="NZ_SJPO01000001.1"/>
</dbReference>
<protein>
    <recommendedName>
        <fullName evidence="4">2-amino-4-hydroxy-6-hydroxymethyldihydropteridine pyrophosphokinase</fullName>
        <ecNumber evidence="3">2.7.6.3</ecNumber>
    </recommendedName>
    <alternativeName>
        <fullName evidence="11">6-hydroxymethyl-7,8-dihydropterin pyrophosphokinase</fullName>
    </alternativeName>
    <alternativeName>
        <fullName evidence="12">7,8-dihydro-6-hydroxymethylpterin-pyrophosphokinase</fullName>
    </alternativeName>
</protein>
<dbReference type="CDD" id="cd00483">
    <property type="entry name" value="HPPK"/>
    <property type="match status" value="1"/>
</dbReference>
<keyword evidence="6" id="KW-0547">Nucleotide-binding</keyword>
<dbReference type="NCBIfam" id="TIGR01498">
    <property type="entry name" value="folK"/>
    <property type="match status" value="1"/>
</dbReference>
<comment type="function">
    <text evidence="10">Catalyzes the transfer of pyrophosphate from adenosine triphosphate (ATP) to 6-hydroxymethyl-7,8-dihydropterin, an enzymatic step in folate biosynthesis pathway.</text>
</comment>
<dbReference type="UniPathway" id="UPA00077">
    <property type="reaction ID" value="UER00155"/>
</dbReference>
<comment type="similarity">
    <text evidence="2">Belongs to the HPPK family.</text>
</comment>
<dbReference type="Pfam" id="PF01288">
    <property type="entry name" value="HPPK"/>
    <property type="match status" value="1"/>
</dbReference>
<comment type="pathway">
    <text evidence="1">Cofactor biosynthesis; tetrahydrofolate biosynthesis; 2-amino-4-hydroxy-6-hydroxymethyl-7,8-dihydropteridine diphosphate from 7,8-dihydroneopterin triphosphate: step 4/4.</text>
</comment>
<dbReference type="GO" id="GO:0016301">
    <property type="term" value="F:kinase activity"/>
    <property type="evidence" value="ECO:0007669"/>
    <property type="project" value="UniProtKB-KW"/>
</dbReference>
<dbReference type="GO" id="GO:0003848">
    <property type="term" value="F:2-amino-4-hydroxy-6-hydroxymethyldihydropteridine diphosphokinase activity"/>
    <property type="evidence" value="ECO:0007669"/>
    <property type="project" value="UniProtKB-EC"/>
</dbReference>
<sequence>MPQCLLALGANLGDALSTLMQSAKAIGVLPGVRLQRVSRLIESAPVGGPADQPRFTNGAATIETELPPHELLHALHEVEQRFGRQRRDRWEARTLDIDLLLYGDRASSENGVQTPHPRMTFRPFVMIPAAEIAGETTHPLLGRPLGELDQLRAAGANKLAVLGGPSWLVELARGCVGANGPEVVTNFDPDALPPRLSVINDNPAPLIGAGPTLWTPEDAPHDALRQDLTAAIQCVWPGLG</sequence>
<proteinExistence type="inferred from homology"/>
<dbReference type="PANTHER" id="PTHR43071">
    <property type="entry name" value="2-AMINO-4-HYDROXY-6-HYDROXYMETHYLDIHYDROPTERIDINE PYROPHOSPHOKINASE"/>
    <property type="match status" value="1"/>
</dbReference>
<reference evidence="14 15" key="1">
    <citation type="submission" date="2019-02" db="EMBL/GenBank/DDBJ databases">
        <title>Deep-cultivation of Planctomycetes and their phenomic and genomic characterization uncovers novel biology.</title>
        <authorList>
            <person name="Wiegand S."/>
            <person name="Jogler M."/>
            <person name="Boedeker C."/>
            <person name="Pinto D."/>
            <person name="Vollmers J."/>
            <person name="Rivas-Marin E."/>
            <person name="Kohn T."/>
            <person name="Peeters S.H."/>
            <person name="Heuer A."/>
            <person name="Rast P."/>
            <person name="Oberbeckmann S."/>
            <person name="Bunk B."/>
            <person name="Jeske O."/>
            <person name="Meyerdierks A."/>
            <person name="Storesund J.E."/>
            <person name="Kallscheuer N."/>
            <person name="Luecker S."/>
            <person name="Lage O.M."/>
            <person name="Pohl T."/>
            <person name="Merkel B.J."/>
            <person name="Hornburger P."/>
            <person name="Mueller R.-W."/>
            <person name="Bruemmer F."/>
            <person name="Labrenz M."/>
            <person name="Spormann A.M."/>
            <person name="Op Den Camp H."/>
            <person name="Overmann J."/>
            <person name="Amann R."/>
            <person name="Jetten M.S.M."/>
            <person name="Mascher T."/>
            <person name="Medema M.H."/>
            <person name="Devos D.P."/>
            <person name="Kaster A.-K."/>
            <person name="Ovreas L."/>
            <person name="Rohde M."/>
            <person name="Galperin M.Y."/>
            <person name="Jogler C."/>
        </authorList>
    </citation>
    <scope>NUCLEOTIDE SEQUENCE [LARGE SCALE GENOMIC DNA]</scope>
    <source>
        <strain evidence="14 15">Pla123a</strain>
    </source>
</reference>
<feature type="domain" description="7,8-dihydro-6-hydroxymethylpterin-pyrophosphokinase" evidence="13">
    <location>
        <begin position="6"/>
        <end position="133"/>
    </location>
</feature>
<evidence type="ECO:0000313" key="14">
    <source>
        <dbReference type="EMBL" id="TWT85400.1"/>
    </source>
</evidence>
<dbReference type="GO" id="GO:0005524">
    <property type="term" value="F:ATP binding"/>
    <property type="evidence" value="ECO:0007669"/>
    <property type="project" value="UniProtKB-KW"/>
</dbReference>
<dbReference type="GO" id="GO:0046654">
    <property type="term" value="P:tetrahydrofolate biosynthetic process"/>
    <property type="evidence" value="ECO:0007669"/>
    <property type="project" value="UniProtKB-UniPathway"/>
</dbReference>
<dbReference type="SUPFAM" id="SSF55083">
    <property type="entry name" value="6-hydroxymethyl-7,8-dihydropterin pyrophosphokinase, HPPK"/>
    <property type="match status" value="1"/>
</dbReference>
<evidence type="ECO:0000256" key="3">
    <source>
        <dbReference type="ARBA" id="ARBA00013253"/>
    </source>
</evidence>
<evidence type="ECO:0000256" key="10">
    <source>
        <dbReference type="ARBA" id="ARBA00029409"/>
    </source>
</evidence>
<evidence type="ECO:0000256" key="8">
    <source>
        <dbReference type="ARBA" id="ARBA00022840"/>
    </source>
</evidence>
<dbReference type="InterPro" id="IPR035907">
    <property type="entry name" value="Hppk_sf"/>
</dbReference>
<keyword evidence="5 14" id="KW-0808">Transferase</keyword>
<evidence type="ECO:0000256" key="5">
    <source>
        <dbReference type="ARBA" id="ARBA00022679"/>
    </source>
</evidence>
<evidence type="ECO:0000256" key="1">
    <source>
        <dbReference type="ARBA" id="ARBA00005051"/>
    </source>
</evidence>
<evidence type="ECO:0000256" key="2">
    <source>
        <dbReference type="ARBA" id="ARBA00005810"/>
    </source>
</evidence>
<gene>
    <name evidence="14" type="primary">folK</name>
    <name evidence="14" type="ORF">Pla123a_02070</name>
</gene>
<name>A0A5C5ZE14_9BACT</name>
<keyword evidence="9" id="KW-0289">Folate biosynthesis</keyword>
<dbReference type="Gene3D" id="3.30.70.560">
    <property type="entry name" value="7,8-Dihydro-6-hydroxymethylpterin-pyrophosphokinase HPPK"/>
    <property type="match status" value="1"/>
</dbReference>
<evidence type="ECO:0000256" key="9">
    <source>
        <dbReference type="ARBA" id="ARBA00022909"/>
    </source>
</evidence>
<dbReference type="GO" id="GO:0046656">
    <property type="term" value="P:folic acid biosynthetic process"/>
    <property type="evidence" value="ECO:0007669"/>
    <property type="project" value="UniProtKB-KW"/>
</dbReference>
<dbReference type="AlphaFoldDB" id="A0A5C5ZE14"/>
<organism evidence="14 15">
    <name type="scientific">Posidoniimonas polymericola</name>
    <dbReference type="NCBI Taxonomy" id="2528002"/>
    <lineage>
        <taxon>Bacteria</taxon>
        <taxon>Pseudomonadati</taxon>
        <taxon>Planctomycetota</taxon>
        <taxon>Planctomycetia</taxon>
        <taxon>Pirellulales</taxon>
        <taxon>Lacipirellulaceae</taxon>
        <taxon>Posidoniimonas</taxon>
    </lineage>
</organism>
<keyword evidence="15" id="KW-1185">Reference proteome</keyword>
<evidence type="ECO:0000259" key="13">
    <source>
        <dbReference type="Pfam" id="PF01288"/>
    </source>
</evidence>
<dbReference type="PANTHER" id="PTHR43071:SF1">
    <property type="entry name" value="2-AMINO-4-HYDROXY-6-HYDROXYMETHYLDIHYDROPTERIDINE PYROPHOSPHOKINASE"/>
    <property type="match status" value="1"/>
</dbReference>
<dbReference type="OrthoDB" id="9808041at2"/>
<evidence type="ECO:0000256" key="11">
    <source>
        <dbReference type="ARBA" id="ARBA00029766"/>
    </source>
</evidence>
<keyword evidence="8" id="KW-0067">ATP-binding</keyword>
<evidence type="ECO:0000256" key="12">
    <source>
        <dbReference type="ARBA" id="ARBA00033413"/>
    </source>
</evidence>
<dbReference type="EMBL" id="SJPO01000001">
    <property type="protein sequence ID" value="TWT85400.1"/>
    <property type="molecule type" value="Genomic_DNA"/>
</dbReference>
<dbReference type="Proteomes" id="UP000318478">
    <property type="component" value="Unassembled WGS sequence"/>
</dbReference>
<evidence type="ECO:0000256" key="6">
    <source>
        <dbReference type="ARBA" id="ARBA00022741"/>
    </source>
</evidence>
<keyword evidence="7 14" id="KW-0418">Kinase</keyword>
<dbReference type="InterPro" id="IPR000550">
    <property type="entry name" value="Hppk"/>
</dbReference>
<evidence type="ECO:0000256" key="4">
    <source>
        <dbReference type="ARBA" id="ARBA00016218"/>
    </source>
</evidence>
<accession>A0A5C5ZE14</accession>
<dbReference type="EC" id="2.7.6.3" evidence="3"/>
<comment type="caution">
    <text evidence="14">The sequence shown here is derived from an EMBL/GenBank/DDBJ whole genome shotgun (WGS) entry which is preliminary data.</text>
</comment>
<evidence type="ECO:0000313" key="15">
    <source>
        <dbReference type="Proteomes" id="UP000318478"/>
    </source>
</evidence>